<keyword evidence="3" id="KW-0998">Cell outer membrane</keyword>
<dbReference type="SUPFAM" id="SSF103088">
    <property type="entry name" value="OmpA-like"/>
    <property type="match status" value="1"/>
</dbReference>
<dbReference type="InterPro" id="IPR006665">
    <property type="entry name" value="OmpA-like"/>
</dbReference>
<feature type="compositionally biased region" description="Pro residues" evidence="5">
    <location>
        <begin position="193"/>
        <end position="203"/>
    </location>
</feature>
<dbReference type="InterPro" id="IPR006664">
    <property type="entry name" value="OMP_bac"/>
</dbReference>
<evidence type="ECO:0000256" key="4">
    <source>
        <dbReference type="PROSITE-ProRule" id="PRU00473"/>
    </source>
</evidence>
<dbReference type="CDD" id="cd07185">
    <property type="entry name" value="OmpA_C-like"/>
    <property type="match status" value="1"/>
</dbReference>
<dbReference type="PANTHER" id="PTHR30329">
    <property type="entry name" value="STATOR ELEMENT OF FLAGELLAR MOTOR COMPLEX"/>
    <property type="match status" value="1"/>
</dbReference>
<evidence type="ECO:0000256" key="3">
    <source>
        <dbReference type="ARBA" id="ARBA00023237"/>
    </source>
</evidence>
<evidence type="ECO:0000313" key="8">
    <source>
        <dbReference type="EMBL" id="MBO0951230.1"/>
    </source>
</evidence>
<evidence type="ECO:0000256" key="5">
    <source>
        <dbReference type="SAM" id="MobiDB-lite"/>
    </source>
</evidence>
<dbReference type="Gene3D" id="2.60.40.1120">
    <property type="entry name" value="Carboxypeptidase-like, regulatory domain"/>
    <property type="match status" value="1"/>
</dbReference>
<gene>
    <name evidence="8" type="ORF">J2I46_21785</name>
</gene>
<evidence type="ECO:0000256" key="1">
    <source>
        <dbReference type="ARBA" id="ARBA00004442"/>
    </source>
</evidence>
<evidence type="ECO:0000256" key="6">
    <source>
        <dbReference type="SAM" id="SignalP"/>
    </source>
</evidence>
<dbReference type="EMBL" id="JAFMYW010000007">
    <property type="protein sequence ID" value="MBO0951230.1"/>
    <property type="molecule type" value="Genomic_DNA"/>
</dbReference>
<feature type="domain" description="OmpA-like" evidence="7">
    <location>
        <begin position="323"/>
        <end position="437"/>
    </location>
</feature>
<dbReference type="PANTHER" id="PTHR30329:SF21">
    <property type="entry name" value="LIPOPROTEIN YIAD-RELATED"/>
    <property type="match status" value="1"/>
</dbReference>
<organism evidence="8 9">
    <name type="scientific">Fibrella forsythiae</name>
    <dbReference type="NCBI Taxonomy" id="2817061"/>
    <lineage>
        <taxon>Bacteria</taxon>
        <taxon>Pseudomonadati</taxon>
        <taxon>Bacteroidota</taxon>
        <taxon>Cytophagia</taxon>
        <taxon>Cytophagales</taxon>
        <taxon>Spirosomataceae</taxon>
        <taxon>Fibrella</taxon>
    </lineage>
</organism>
<accession>A0ABS3JMI7</accession>
<dbReference type="InterPro" id="IPR050330">
    <property type="entry name" value="Bact_OuterMem_StrucFunc"/>
</dbReference>
<dbReference type="Pfam" id="PF00691">
    <property type="entry name" value="OmpA"/>
    <property type="match status" value="1"/>
</dbReference>
<feature type="region of interest" description="Disordered" evidence="5">
    <location>
        <begin position="191"/>
        <end position="215"/>
    </location>
</feature>
<evidence type="ECO:0000313" key="9">
    <source>
        <dbReference type="Proteomes" id="UP000664628"/>
    </source>
</evidence>
<keyword evidence="6" id="KW-0732">Signal</keyword>
<sequence>MLLRLLLFLSLSFLFTSCVDLLPGMGGGGSTGGSTDGRGTNTTGDDTYGQSSPTGPSRSAEPGVKVDDVRLTQDYTILYLTFTDTNRPKYDQNGREVPTGNTIAFQPQGRLIAANGARIFRFIKADNIPLHPNNKPTYGGRSYSFTVYFERLDKGLENFDLFECNDYDHLVCWNIYNLYVRNPADPVVTSLPPTQPVPAPTPGSPNRVPGETPMPAPVPTTPKPVDPPVVQMVFISGVVSNSLTNKPLTATIDYQLSNKSNPLDSVQSFSSDGLYRMYLNRGQVYTYVASAKGYLPTSGVLDLTKASNNQKITRNIALKPLTVGTKITLQNIYFAMSKSELLPASFAELDKLVTMMHDNPQMRIRLEGHTDIVGDKAANLQLSRDRVLACQSYLVKKQIDVDRIETIGYGDTRPILTKGTDEERKVNRRVEFAILSL</sequence>
<dbReference type="PROSITE" id="PS51257">
    <property type="entry name" value="PROKAR_LIPOPROTEIN"/>
    <property type="match status" value="1"/>
</dbReference>
<keyword evidence="9" id="KW-1185">Reference proteome</keyword>
<feature type="region of interest" description="Disordered" evidence="5">
    <location>
        <begin position="29"/>
        <end position="64"/>
    </location>
</feature>
<dbReference type="PRINTS" id="PR01021">
    <property type="entry name" value="OMPADOMAIN"/>
</dbReference>
<keyword evidence="2 4" id="KW-0472">Membrane</keyword>
<comment type="subcellular location">
    <subcellularLocation>
        <location evidence="1">Cell outer membrane</location>
    </subcellularLocation>
</comment>
<feature type="compositionally biased region" description="Low complexity" evidence="5">
    <location>
        <begin position="37"/>
        <end position="49"/>
    </location>
</feature>
<feature type="signal peptide" evidence="6">
    <location>
        <begin position="1"/>
        <end position="21"/>
    </location>
</feature>
<protein>
    <submittedName>
        <fullName evidence="8">OmpA family protein</fullName>
    </submittedName>
</protein>
<reference evidence="8 9" key="1">
    <citation type="submission" date="2021-03" db="EMBL/GenBank/DDBJ databases">
        <title>Fibrella sp. HMF5405 genome sequencing and assembly.</title>
        <authorList>
            <person name="Kang H."/>
            <person name="Kim H."/>
            <person name="Bae S."/>
            <person name="Joh K."/>
        </authorList>
    </citation>
    <scope>NUCLEOTIDE SEQUENCE [LARGE SCALE GENOMIC DNA]</scope>
    <source>
        <strain evidence="8 9">HMF5405</strain>
    </source>
</reference>
<dbReference type="RefSeq" id="WP_207331184.1">
    <property type="nucleotide sequence ID" value="NZ_JAFMYW010000007.1"/>
</dbReference>
<dbReference type="PROSITE" id="PS51123">
    <property type="entry name" value="OMPA_2"/>
    <property type="match status" value="1"/>
</dbReference>
<dbReference type="InterPro" id="IPR036737">
    <property type="entry name" value="OmpA-like_sf"/>
</dbReference>
<evidence type="ECO:0000256" key="2">
    <source>
        <dbReference type="ARBA" id="ARBA00023136"/>
    </source>
</evidence>
<dbReference type="Proteomes" id="UP000664628">
    <property type="component" value="Unassembled WGS sequence"/>
</dbReference>
<proteinExistence type="predicted"/>
<comment type="caution">
    <text evidence="8">The sequence shown here is derived from an EMBL/GenBank/DDBJ whole genome shotgun (WGS) entry which is preliminary data.</text>
</comment>
<dbReference type="Gene3D" id="3.30.1330.60">
    <property type="entry name" value="OmpA-like domain"/>
    <property type="match status" value="1"/>
</dbReference>
<feature type="chain" id="PRO_5046659702" evidence="6">
    <location>
        <begin position="22"/>
        <end position="437"/>
    </location>
</feature>
<evidence type="ECO:0000259" key="7">
    <source>
        <dbReference type="PROSITE" id="PS51123"/>
    </source>
</evidence>
<name>A0ABS3JMI7_9BACT</name>